<dbReference type="Gene3D" id="1.10.10.10">
    <property type="entry name" value="Winged helix-like DNA-binding domain superfamily/Winged helix DNA-binding domain"/>
    <property type="match status" value="1"/>
</dbReference>
<dbReference type="PANTHER" id="PTHR30537:SF5">
    <property type="entry name" value="HTH-TYPE TRANSCRIPTIONAL ACTIVATOR TTDR-RELATED"/>
    <property type="match status" value="1"/>
</dbReference>
<sequence>MKTRFVGKHYRQPLAGWPSVEDLYVFIIVARHGGFARAAAELGLSPSYVSKRIAILEKCLDTRLFFRNNRMIRLTPEGESALDGALQVVGGMDDFVSHLEGVRGALTGNITLSCSFGFGHEYVADALSAFINLHPDVNVKLLLSDKEVDLVEEGVDIEIHIGNDVKDLYIARQLMKNQRILCAAPEYLKRKGVPQSLDDLADHDCLIIQERSAVFGHWLLTNGEEQVHCQLNSRHASNSGSVVLAWALRGHGIALRSRWDVANHLQSGDLVQVLPAWYQEANIWAVYPRRPSSSSRVKACIDFLTDYFSQHWPAT</sequence>
<gene>
    <name evidence="6" type="ORF">PMPD1_3157</name>
</gene>
<name>A0A6M8UBQ2_9GAMM</name>
<dbReference type="Pfam" id="PF00126">
    <property type="entry name" value="HTH_1"/>
    <property type="match status" value="1"/>
</dbReference>
<evidence type="ECO:0000256" key="3">
    <source>
        <dbReference type="ARBA" id="ARBA00023125"/>
    </source>
</evidence>
<dbReference type="Proteomes" id="UP000505325">
    <property type="component" value="Chromosome"/>
</dbReference>
<proteinExistence type="inferred from homology"/>
<dbReference type="FunFam" id="3.40.190.290:FF:000001">
    <property type="entry name" value="Transcriptional regulator, LysR family"/>
    <property type="match status" value="1"/>
</dbReference>
<reference evidence="6 7" key="1">
    <citation type="submission" date="2020-06" db="EMBL/GenBank/DDBJ databases">
        <title>Genome sequence of Paramixta manurensis strain PD-1.</title>
        <authorList>
            <person name="Lee C.W."/>
            <person name="Kim J."/>
        </authorList>
    </citation>
    <scope>NUCLEOTIDE SEQUENCE [LARGE SCALE GENOMIC DNA]</scope>
    <source>
        <strain evidence="6 7">PD-1</strain>
    </source>
</reference>
<dbReference type="InterPro" id="IPR000847">
    <property type="entry name" value="LysR_HTH_N"/>
</dbReference>
<dbReference type="SUPFAM" id="SSF46785">
    <property type="entry name" value="Winged helix' DNA-binding domain"/>
    <property type="match status" value="1"/>
</dbReference>
<dbReference type="Gene3D" id="3.40.190.290">
    <property type="match status" value="1"/>
</dbReference>
<dbReference type="GO" id="GO:0043565">
    <property type="term" value="F:sequence-specific DNA binding"/>
    <property type="evidence" value="ECO:0007669"/>
    <property type="project" value="TreeGrafter"/>
</dbReference>
<evidence type="ECO:0000313" key="6">
    <source>
        <dbReference type="EMBL" id="QKJ88085.1"/>
    </source>
</evidence>
<keyword evidence="3" id="KW-0238">DNA-binding</keyword>
<keyword evidence="2" id="KW-0805">Transcription regulation</keyword>
<dbReference type="KEGG" id="pmak:PMPD1_3157"/>
<comment type="similarity">
    <text evidence="1">Belongs to the LysR transcriptional regulatory family.</text>
</comment>
<dbReference type="CDD" id="cd08479">
    <property type="entry name" value="PBP2_CrgA_like_9"/>
    <property type="match status" value="1"/>
</dbReference>
<evidence type="ECO:0000313" key="7">
    <source>
        <dbReference type="Proteomes" id="UP000505325"/>
    </source>
</evidence>
<dbReference type="AlphaFoldDB" id="A0A6M8UBQ2"/>
<dbReference type="GO" id="GO:0003700">
    <property type="term" value="F:DNA-binding transcription factor activity"/>
    <property type="evidence" value="ECO:0007669"/>
    <property type="project" value="InterPro"/>
</dbReference>
<dbReference type="PROSITE" id="PS50931">
    <property type="entry name" value="HTH_LYSR"/>
    <property type="match status" value="1"/>
</dbReference>
<accession>A0A6M8UBQ2</accession>
<dbReference type="InterPro" id="IPR005119">
    <property type="entry name" value="LysR_subst-bd"/>
</dbReference>
<dbReference type="InterPro" id="IPR036388">
    <property type="entry name" value="WH-like_DNA-bd_sf"/>
</dbReference>
<evidence type="ECO:0000256" key="2">
    <source>
        <dbReference type="ARBA" id="ARBA00023015"/>
    </source>
</evidence>
<evidence type="ECO:0000256" key="1">
    <source>
        <dbReference type="ARBA" id="ARBA00009437"/>
    </source>
</evidence>
<dbReference type="SUPFAM" id="SSF53850">
    <property type="entry name" value="Periplasmic binding protein-like II"/>
    <property type="match status" value="1"/>
</dbReference>
<dbReference type="RefSeq" id="WP_173634973.1">
    <property type="nucleotide sequence ID" value="NZ_CP054212.1"/>
</dbReference>
<evidence type="ECO:0000256" key="4">
    <source>
        <dbReference type="ARBA" id="ARBA00023163"/>
    </source>
</evidence>
<feature type="domain" description="HTH lysR-type" evidence="5">
    <location>
        <begin position="18"/>
        <end position="75"/>
    </location>
</feature>
<dbReference type="InterPro" id="IPR058163">
    <property type="entry name" value="LysR-type_TF_proteobact-type"/>
</dbReference>
<dbReference type="InterPro" id="IPR036390">
    <property type="entry name" value="WH_DNA-bd_sf"/>
</dbReference>
<organism evidence="6 7">
    <name type="scientific">Paramixta manurensis</name>
    <dbReference type="NCBI Taxonomy" id="2740817"/>
    <lineage>
        <taxon>Bacteria</taxon>
        <taxon>Pseudomonadati</taxon>
        <taxon>Pseudomonadota</taxon>
        <taxon>Gammaproteobacteria</taxon>
        <taxon>Enterobacterales</taxon>
        <taxon>Erwiniaceae</taxon>
        <taxon>Paramixta</taxon>
    </lineage>
</organism>
<dbReference type="Pfam" id="PF03466">
    <property type="entry name" value="LysR_substrate"/>
    <property type="match status" value="1"/>
</dbReference>
<dbReference type="EMBL" id="CP054212">
    <property type="protein sequence ID" value="QKJ88085.1"/>
    <property type="molecule type" value="Genomic_DNA"/>
</dbReference>
<protein>
    <submittedName>
        <fullName evidence="6">LysR family transcriptional regulator</fullName>
    </submittedName>
</protein>
<dbReference type="PANTHER" id="PTHR30537">
    <property type="entry name" value="HTH-TYPE TRANSCRIPTIONAL REGULATOR"/>
    <property type="match status" value="1"/>
</dbReference>
<keyword evidence="7" id="KW-1185">Reference proteome</keyword>
<dbReference type="GO" id="GO:0006351">
    <property type="term" value="P:DNA-templated transcription"/>
    <property type="evidence" value="ECO:0007669"/>
    <property type="project" value="TreeGrafter"/>
</dbReference>
<evidence type="ECO:0000259" key="5">
    <source>
        <dbReference type="PROSITE" id="PS50931"/>
    </source>
</evidence>
<keyword evidence="4" id="KW-0804">Transcription</keyword>